<organism evidence="5 6">
    <name type="scientific">Candidatus Pseudobacter hemicellulosilyticus</name>
    <dbReference type="NCBI Taxonomy" id="3121375"/>
    <lineage>
        <taxon>Bacteria</taxon>
        <taxon>Pseudomonadati</taxon>
        <taxon>Bacteroidota</taxon>
        <taxon>Chitinophagia</taxon>
        <taxon>Chitinophagales</taxon>
        <taxon>Chitinophagaceae</taxon>
        <taxon>Pseudobacter</taxon>
    </lineage>
</organism>
<dbReference type="Pfam" id="PF22175">
    <property type="entry name" value="Ogg-HhH"/>
    <property type="match status" value="1"/>
</dbReference>
<evidence type="ECO:0000256" key="3">
    <source>
        <dbReference type="ARBA" id="ARBA00023204"/>
    </source>
</evidence>
<dbReference type="Proteomes" id="UP001220610">
    <property type="component" value="Chromosome"/>
</dbReference>
<dbReference type="SUPFAM" id="SSF48150">
    <property type="entry name" value="DNA-glycosylase"/>
    <property type="match status" value="1"/>
</dbReference>
<evidence type="ECO:0008006" key="7">
    <source>
        <dbReference type="Google" id="ProtNLM"/>
    </source>
</evidence>
<dbReference type="Gene3D" id="1.10.1670.10">
    <property type="entry name" value="Helix-hairpin-Helix base-excision DNA repair enzymes (C-terminal)"/>
    <property type="match status" value="1"/>
</dbReference>
<dbReference type="GO" id="GO:0006281">
    <property type="term" value="P:DNA repair"/>
    <property type="evidence" value="ECO:0007669"/>
    <property type="project" value="UniProtKB-KW"/>
</dbReference>
<evidence type="ECO:0000256" key="4">
    <source>
        <dbReference type="ARBA" id="ARBA00023295"/>
    </source>
</evidence>
<dbReference type="Gene3D" id="1.10.340.30">
    <property type="entry name" value="Hypothetical protein, domain 2"/>
    <property type="match status" value="1"/>
</dbReference>
<keyword evidence="4" id="KW-0326">Glycosidase</keyword>
<name>A0AAJ5WQ82_9BACT</name>
<dbReference type="GO" id="GO:0016799">
    <property type="term" value="F:hydrolase activity, hydrolyzing N-glycosyl compounds"/>
    <property type="evidence" value="ECO:0007669"/>
    <property type="project" value="InterPro"/>
</dbReference>
<dbReference type="InterPro" id="IPR011257">
    <property type="entry name" value="DNA_glycosylase"/>
</dbReference>
<dbReference type="InterPro" id="IPR012092">
    <property type="entry name" value="DNA_glyclase/AP_lyase_Ogg"/>
</dbReference>
<dbReference type="GO" id="GO:0003906">
    <property type="term" value="F:DNA-(apurinic or apyrimidinic site) endonuclease activity"/>
    <property type="evidence" value="ECO:0007669"/>
    <property type="project" value="InterPro"/>
</dbReference>
<evidence type="ECO:0000313" key="5">
    <source>
        <dbReference type="EMBL" id="WEK34737.1"/>
    </source>
</evidence>
<keyword evidence="3" id="KW-0234">DNA repair</keyword>
<proteinExistence type="predicted"/>
<accession>A0AAJ5WQ82</accession>
<evidence type="ECO:0000256" key="1">
    <source>
        <dbReference type="ARBA" id="ARBA00022763"/>
    </source>
</evidence>
<dbReference type="InterPro" id="IPR023170">
    <property type="entry name" value="HhH_base_excis_C"/>
</dbReference>
<protein>
    <recommendedName>
        <fullName evidence="7">8-oxoguanine DNA glycosylase</fullName>
    </recommendedName>
</protein>
<dbReference type="EMBL" id="CP119311">
    <property type="protein sequence ID" value="WEK34737.1"/>
    <property type="molecule type" value="Genomic_DNA"/>
</dbReference>
<keyword evidence="2" id="KW-0378">Hydrolase</keyword>
<reference evidence="5" key="1">
    <citation type="submission" date="2023-03" db="EMBL/GenBank/DDBJ databases">
        <title>Andean soil-derived lignocellulolytic bacterial consortium as a source of novel taxa and putative plastic-active enzymes.</title>
        <authorList>
            <person name="Diaz-Garcia L."/>
            <person name="Chuvochina M."/>
            <person name="Feuerriegel G."/>
            <person name="Bunk B."/>
            <person name="Sproer C."/>
            <person name="Streit W.R."/>
            <person name="Rodriguez L.M."/>
            <person name="Overmann J."/>
            <person name="Jimenez D.J."/>
        </authorList>
    </citation>
    <scope>NUCLEOTIDE SEQUENCE</scope>
    <source>
        <strain evidence="5">MAG 7</strain>
    </source>
</reference>
<sequence length="266" mass="30408">MNISTTLETTFVSPDTNVLNFCPNHYVIEKYLPHVDNELLPGVKWGHYCQLYSPAFWKYMYLVYGPHIDYNNHKIGTTIIEEIVACILGGYGMPSELGIAAFERLRSESLIKPGISFKKIHQALNDPFELQDGSLKRYRFYNQKSKYVYNLLQRSDLDKIPLEDDGSLRTWLLSVDGIGFKTASWITRNWLQSENVAILDIHILRAGKIAGFFSGHCDVATHYLHLETSYISFCNALGVLPSNMDAIIWNYMKKTNKLALQVLSIT</sequence>
<evidence type="ECO:0000256" key="2">
    <source>
        <dbReference type="ARBA" id="ARBA00022801"/>
    </source>
</evidence>
<gene>
    <name evidence="5" type="ORF">P0Y53_19800</name>
</gene>
<keyword evidence="1" id="KW-0227">DNA damage</keyword>
<evidence type="ECO:0000313" key="6">
    <source>
        <dbReference type="Proteomes" id="UP001220610"/>
    </source>
</evidence>
<dbReference type="AlphaFoldDB" id="A0AAJ5WQ82"/>